<organism evidence="10 11">
    <name type="scientific">Aneurinibacillus thermoaerophilus</name>
    <dbReference type="NCBI Taxonomy" id="143495"/>
    <lineage>
        <taxon>Bacteria</taxon>
        <taxon>Bacillati</taxon>
        <taxon>Bacillota</taxon>
        <taxon>Bacilli</taxon>
        <taxon>Bacillales</taxon>
        <taxon>Paenibacillaceae</taxon>
        <taxon>Aneurinibacillus group</taxon>
        <taxon>Aneurinibacillus</taxon>
    </lineage>
</organism>
<keyword evidence="6 7" id="KW-0472">Membrane</keyword>
<feature type="transmembrane region" description="Helical" evidence="7">
    <location>
        <begin position="237"/>
        <end position="256"/>
    </location>
</feature>
<keyword evidence="3" id="KW-1003">Cell membrane</keyword>
<evidence type="ECO:0000256" key="1">
    <source>
        <dbReference type="ARBA" id="ARBA00004651"/>
    </source>
</evidence>
<feature type="domain" description="Acyltransferase 3" evidence="9">
    <location>
        <begin position="13"/>
        <end position="321"/>
    </location>
</feature>
<feature type="transmembrane region" description="Helical" evidence="7">
    <location>
        <begin position="120"/>
        <end position="139"/>
    </location>
</feature>
<dbReference type="GeneID" id="97141204"/>
<keyword evidence="10" id="KW-0012">Acyltransferase</keyword>
<sequence length="351" mass="41122">MYSDKRLFSSLFLMQLLSSFLVLAGHYTADVDDYIEWTFWETALNQISRYGTVILAIITGFFTAHSLDGKKFSGTRFFKGKLKYIYFPFLFASVLYFIIMKKGIPTNEKDWQDVLTGQTAGHLYFIFMLCQYYVFAYLFRRLIMKKNILLVITLFFVIQYMYIHIIAHGWFGLGIRHFLPTWIFTLYLGHLLYWYRKPMFMFMEKHKIVLIGLLVLSGFTMYFFVMSSKLYTANHLIFVLATFALLVSSAAILHYIVDALHLRFQKGLTFYIYLLHPAFIIYANKFMETNFTIEWIFHHKAISALYMLSIYAVTFAVSAICAQLVNRGFSWLTSQKQKKATNAIGARKLDG</sequence>
<evidence type="ECO:0000256" key="3">
    <source>
        <dbReference type="ARBA" id="ARBA00022475"/>
    </source>
</evidence>
<keyword evidence="10" id="KW-0808">Transferase</keyword>
<reference evidence="10 11" key="1">
    <citation type="submission" date="2021-08" db="EMBL/GenBank/DDBJ databases">
        <title>Complete genome sequence of the strain Aneurinibacillus thermoaerophilus CCM 8960.</title>
        <authorList>
            <person name="Musilova J."/>
            <person name="Kourilova X."/>
            <person name="Pernicova I."/>
            <person name="Bezdicek M."/>
            <person name="Lengerova M."/>
            <person name="Obruca S."/>
            <person name="Sedlar K."/>
        </authorList>
    </citation>
    <scope>NUCLEOTIDE SEQUENCE [LARGE SCALE GENOMIC DNA]</scope>
    <source>
        <strain evidence="10 11">CCM 8960</strain>
    </source>
</reference>
<dbReference type="Pfam" id="PF01757">
    <property type="entry name" value="Acyl_transf_3"/>
    <property type="match status" value="1"/>
</dbReference>
<evidence type="ECO:0000256" key="4">
    <source>
        <dbReference type="ARBA" id="ARBA00022692"/>
    </source>
</evidence>
<name>A0ABX8YE66_ANETH</name>
<evidence type="ECO:0000256" key="8">
    <source>
        <dbReference type="SAM" id="SignalP"/>
    </source>
</evidence>
<gene>
    <name evidence="10" type="ORF">K3F53_07455</name>
</gene>
<protein>
    <submittedName>
        <fullName evidence="10">Acyltransferase</fullName>
    </submittedName>
</protein>
<feature type="signal peptide" evidence="8">
    <location>
        <begin position="1"/>
        <end position="24"/>
    </location>
</feature>
<dbReference type="PANTHER" id="PTHR40074">
    <property type="entry name" value="O-ACETYLTRANSFERASE WECH"/>
    <property type="match status" value="1"/>
</dbReference>
<keyword evidence="4 7" id="KW-0812">Transmembrane</keyword>
<feature type="transmembrane region" description="Helical" evidence="7">
    <location>
        <begin position="84"/>
        <end position="100"/>
    </location>
</feature>
<dbReference type="InterPro" id="IPR002656">
    <property type="entry name" value="Acyl_transf_3_dom"/>
</dbReference>
<keyword evidence="11" id="KW-1185">Reference proteome</keyword>
<feature type="transmembrane region" description="Helical" evidence="7">
    <location>
        <begin position="304"/>
        <end position="325"/>
    </location>
</feature>
<dbReference type="GO" id="GO:0016746">
    <property type="term" value="F:acyltransferase activity"/>
    <property type="evidence" value="ECO:0007669"/>
    <property type="project" value="UniProtKB-KW"/>
</dbReference>
<feature type="transmembrane region" description="Helical" evidence="7">
    <location>
        <begin position="148"/>
        <end position="171"/>
    </location>
</feature>
<evidence type="ECO:0000256" key="2">
    <source>
        <dbReference type="ARBA" id="ARBA00007400"/>
    </source>
</evidence>
<proteinExistence type="inferred from homology"/>
<evidence type="ECO:0000256" key="5">
    <source>
        <dbReference type="ARBA" id="ARBA00022989"/>
    </source>
</evidence>
<evidence type="ECO:0000313" key="11">
    <source>
        <dbReference type="Proteomes" id="UP000826616"/>
    </source>
</evidence>
<evidence type="ECO:0000313" key="10">
    <source>
        <dbReference type="EMBL" id="QYY44011.1"/>
    </source>
</evidence>
<feature type="chain" id="PRO_5046720260" evidence="8">
    <location>
        <begin position="25"/>
        <end position="351"/>
    </location>
</feature>
<keyword evidence="5 7" id="KW-1133">Transmembrane helix</keyword>
<feature type="transmembrane region" description="Helical" evidence="7">
    <location>
        <begin position="207"/>
        <end position="225"/>
    </location>
</feature>
<evidence type="ECO:0000259" key="9">
    <source>
        <dbReference type="Pfam" id="PF01757"/>
    </source>
</evidence>
<dbReference type="EMBL" id="CP080764">
    <property type="protein sequence ID" value="QYY44011.1"/>
    <property type="molecule type" value="Genomic_DNA"/>
</dbReference>
<dbReference type="Proteomes" id="UP000826616">
    <property type="component" value="Chromosome"/>
</dbReference>
<accession>A0ABX8YE66</accession>
<feature type="transmembrane region" description="Helical" evidence="7">
    <location>
        <begin position="268"/>
        <end position="284"/>
    </location>
</feature>
<evidence type="ECO:0000256" key="7">
    <source>
        <dbReference type="SAM" id="Phobius"/>
    </source>
</evidence>
<keyword evidence="8" id="KW-0732">Signal</keyword>
<dbReference type="RefSeq" id="WP_220560067.1">
    <property type="nucleotide sequence ID" value="NZ_CP080764.1"/>
</dbReference>
<dbReference type="PANTHER" id="PTHR40074:SF2">
    <property type="entry name" value="O-ACETYLTRANSFERASE WECH"/>
    <property type="match status" value="1"/>
</dbReference>
<evidence type="ECO:0000256" key="6">
    <source>
        <dbReference type="ARBA" id="ARBA00023136"/>
    </source>
</evidence>
<feature type="transmembrane region" description="Helical" evidence="7">
    <location>
        <begin position="177"/>
        <end position="195"/>
    </location>
</feature>
<comment type="similarity">
    <text evidence="2">Belongs to the acyltransferase 3 family.</text>
</comment>
<comment type="subcellular location">
    <subcellularLocation>
        <location evidence="1">Cell membrane</location>
        <topology evidence="1">Multi-pass membrane protein</topology>
    </subcellularLocation>
</comment>
<feature type="transmembrane region" description="Helical" evidence="7">
    <location>
        <begin position="48"/>
        <end position="64"/>
    </location>
</feature>